<dbReference type="PROSITE" id="PS50024">
    <property type="entry name" value="SEA"/>
    <property type="match status" value="1"/>
</dbReference>
<name>A0A6A6ZW44_9PLEO</name>
<keyword evidence="3" id="KW-1185">Reference proteome</keyword>
<protein>
    <recommendedName>
        <fullName evidence="1">SEA domain-containing protein</fullName>
    </recommendedName>
</protein>
<dbReference type="OrthoDB" id="3798353at2759"/>
<evidence type="ECO:0000313" key="3">
    <source>
        <dbReference type="Proteomes" id="UP000799424"/>
    </source>
</evidence>
<proteinExistence type="predicted"/>
<reference evidence="2" key="1">
    <citation type="journal article" date="2020" name="Stud. Mycol.">
        <title>101 Dothideomycetes genomes: a test case for predicting lifestyles and emergence of pathogens.</title>
        <authorList>
            <person name="Haridas S."/>
            <person name="Albert R."/>
            <person name="Binder M."/>
            <person name="Bloem J."/>
            <person name="Labutti K."/>
            <person name="Salamov A."/>
            <person name="Andreopoulos B."/>
            <person name="Baker S."/>
            <person name="Barry K."/>
            <person name="Bills G."/>
            <person name="Bluhm B."/>
            <person name="Cannon C."/>
            <person name="Castanera R."/>
            <person name="Culley D."/>
            <person name="Daum C."/>
            <person name="Ezra D."/>
            <person name="Gonzalez J."/>
            <person name="Henrissat B."/>
            <person name="Kuo A."/>
            <person name="Liang C."/>
            <person name="Lipzen A."/>
            <person name="Lutzoni F."/>
            <person name="Magnuson J."/>
            <person name="Mondo S."/>
            <person name="Nolan M."/>
            <person name="Ohm R."/>
            <person name="Pangilinan J."/>
            <person name="Park H.-J."/>
            <person name="Ramirez L."/>
            <person name="Alfaro M."/>
            <person name="Sun H."/>
            <person name="Tritt A."/>
            <person name="Yoshinaga Y."/>
            <person name="Zwiers L.-H."/>
            <person name="Turgeon B."/>
            <person name="Goodwin S."/>
            <person name="Spatafora J."/>
            <person name="Crous P."/>
            <person name="Grigoriev I."/>
        </authorList>
    </citation>
    <scope>NUCLEOTIDE SEQUENCE</scope>
    <source>
        <strain evidence="2">CBS 113818</strain>
    </source>
</reference>
<evidence type="ECO:0000313" key="2">
    <source>
        <dbReference type="EMBL" id="KAF2825242.1"/>
    </source>
</evidence>
<sequence>MAPNIVPAFVKRQAGNVANYIRARAQHEYNEMALKVETGIWQSKDHIKASTPVRMYTGVGNWFNGYKKTRAREATADALSKIRVRSGRIDKDKRLRFNRKIHIIPSTEVKCKAQLELTKEKHKDWVHTASGRPLGRVQGGVTKERSNTYHGGMPKIHYTLAEAQPKSSYMESVRTLHPTSDDYEERRKRTAATLNSILGPERANVGVGLPSGHSGNTEDPILSNYHYEKNFNDILDLHQEYQLQQRRQWEERQRRAEEKEIIRTKKLALLEAACTLYDTRVAKLAEYGPKLDTEITKLLTAFDGGDTVTFPQAATALINEVLEPAAAIFEEMKNEILLESTGAEILKNAWPLPSISKVLETFNAPVLSRFTDTYMYAVSHMLQGFLAITQPIHSAVPLTNPLGDEEALPFVAAPIPVNFQTYAASVQRKQADVAAPVAVLTPEGPNTGKNFTSFAALVASNRAHPPVPAITITPPSKISDELVVFQDNLRNLVPSGTISVSRRKEMEPVLTAIKQAARGTTGFLPSDGDCGVMKTQVEQLVFLLSNLRNRTEKNRASTKLLVELAKKVEKLWA</sequence>
<dbReference type="AlphaFoldDB" id="A0A6A6ZW44"/>
<dbReference type="EMBL" id="MU006228">
    <property type="protein sequence ID" value="KAF2825242.1"/>
    <property type="molecule type" value="Genomic_DNA"/>
</dbReference>
<evidence type="ECO:0000259" key="1">
    <source>
        <dbReference type="PROSITE" id="PS50024"/>
    </source>
</evidence>
<organism evidence="2 3">
    <name type="scientific">Ophiobolus disseminans</name>
    <dbReference type="NCBI Taxonomy" id="1469910"/>
    <lineage>
        <taxon>Eukaryota</taxon>
        <taxon>Fungi</taxon>
        <taxon>Dikarya</taxon>
        <taxon>Ascomycota</taxon>
        <taxon>Pezizomycotina</taxon>
        <taxon>Dothideomycetes</taxon>
        <taxon>Pleosporomycetidae</taxon>
        <taxon>Pleosporales</taxon>
        <taxon>Pleosporineae</taxon>
        <taxon>Phaeosphaeriaceae</taxon>
        <taxon>Ophiobolus</taxon>
    </lineage>
</organism>
<gene>
    <name evidence="2" type="ORF">CC86DRAFT_407464</name>
</gene>
<dbReference type="Proteomes" id="UP000799424">
    <property type="component" value="Unassembled WGS sequence"/>
</dbReference>
<feature type="domain" description="SEA" evidence="1">
    <location>
        <begin position="534"/>
        <end position="573"/>
    </location>
</feature>
<dbReference type="InterPro" id="IPR000082">
    <property type="entry name" value="SEA_dom"/>
</dbReference>
<accession>A0A6A6ZW44</accession>